<feature type="transmembrane region" description="Helical" evidence="7">
    <location>
        <begin position="393"/>
        <end position="412"/>
    </location>
</feature>
<dbReference type="GO" id="GO:0005886">
    <property type="term" value="C:plasma membrane"/>
    <property type="evidence" value="ECO:0007669"/>
    <property type="project" value="UniProtKB-SubCell"/>
</dbReference>
<feature type="transmembrane region" description="Helical" evidence="7">
    <location>
        <begin position="170"/>
        <end position="189"/>
    </location>
</feature>
<dbReference type="Proteomes" id="UP000006546">
    <property type="component" value="Chromosome"/>
</dbReference>
<feature type="transmembrane region" description="Helical" evidence="7">
    <location>
        <begin position="21"/>
        <end position="40"/>
    </location>
</feature>
<dbReference type="GO" id="GO:0015297">
    <property type="term" value="F:antiporter activity"/>
    <property type="evidence" value="ECO:0007669"/>
    <property type="project" value="InterPro"/>
</dbReference>
<keyword evidence="9" id="KW-1185">Reference proteome</keyword>
<dbReference type="STRING" id="906968.Trebr_1033"/>
<accession>F4LJY7</accession>
<evidence type="ECO:0000313" key="8">
    <source>
        <dbReference type="EMBL" id="AEE16467.1"/>
    </source>
</evidence>
<keyword evidence="3" id="KW-1003">Cell membrane</keyword>
<dbReference type="OrthoDB" id="9811110at2"/>
<dbReference type="HOGENOM" id="CLU_012893_0_0_12"/>
<feature type="transmembrane region" description="Helical" evidence="7">
    <location>
        <begin position="364"/>
        <end position="384"/>
    </location>
</feature>
<feature type="transmembrane region" description="Helical" evidence="7">
    <location>
        <begin position="418"/>
        <end position="443"/>
    </location>
</feature>
<evidence type="ECO:0000256" key="5">
    <source>
        <dbReference type="ARBA" id="ARBA00022989"/>
    </source>
</evidence>
<keyword evidence="5 7" id="KW-1133">Transmembrane helix</keyword>
<feature type="transmembrane region" description="Helical" evidence="7">
    <location>
        <begin position="276"/>
        <end position="298"/>
    </location>
</feature>
<dbReference type="KEGG" id="tbe:Trebr_1033"/>
<protein>
    <submittedName>
        <fullName evidence="8">MATE efflux family protein</fullName>
    </submittedName>
</protein>
<sequence length="449" mass="48192">MNKSVDTRTMLLTENPWKLMVSLSLPSIVGMVVIGLYSFMDGVFVGQLIGSAAMGAVAVSYPFTLINSGISTLVGMGSASVLSRAIGRKDKETIDKIMGNLIVLVVLLSVIVTVFGMIFTKQLLILSGASGEVLSNAVRYLRIIFIGSLFVNFAQASNMIMRGEGLLKKAMIIMGGGALLNIILDPIFITALKSSGRGIEGAAIATVISQVCQAAAMLFYFVKQSKTVRIHALKFDGALTKEVAGVGVSAMLMQVMTLIQQTIIFKVTASTGGENWQILIGAALRIQAFAFIPLWGISQGFQPCAGTNYGAKDFGRVKKLMRIFIIGATVLAAVFYIPIELFPAKVLGMFITDSSIVSMGVSDFRIMFSSYILMGFMIISATLFQSLGKGGKAAFMFVGRIVLFFLPLILLLPRTPLGIHGVWIAIMTADTLVTVIGFVMALAELRKLK</sequence>
<dbReference type="AlphaFoldDB" id="F4LJY7"/>
<feature type="transmembrane region" description="Helical" evidence="7">
    <location>
        <begin position="319"/>
        <end position="339"/>
    </location>
</feature>
<dbReference type="eggNOG" id="COG0534">
    <property type="taxonomic scope" value="Bacteria"/>
</dbReference>
<dbReference type="PANTHER" id="PTHR43823">
    <property type="entry name" value="SPORULATION PROTEIN YKVU"/>
    <property type="match status" value="1"/>
</dbReference>
<evidence type="ECO:0000256" key="7">
    <source>
        <dbReference type="SAM" id="Phobius"/>
    </source>
</evidence>
<dbReference type="PIRSF" id="PIRSF006603">
    <property type="entry name" value="DinF"/>
    <property type="match status" value="1"/>
</dbReference>
<keyword evidence="6 7" id="KW-0472">Membrane</keyword>
<dbReference type="InterPro" id="IPR002528">
    <property type="entry name" value="MATE_fam"/>
</dbReference>
<feature type="transmembrane region" description="Helical" evidence="7">
    <location>
        <begin position="243"/>
        <end position="264"/>
    </location>
</feature>
<dbReference type="InterPro" id="IPR051327">
    <property type="entry name" value="MATE_MepA_subfamily"/>
</dbReference>
<evidence type="ECO:0000256" key="1">
    <source>
        <dbReference type="ARBA" id="ARBA00004651"/>
    </source>
</evidence>
<name>F4LJY7_TREBD</name>
<reference evidence="9" key="1">
    <citation type="submission" date="2011-04" db="EMBL/GenBank/DDBJ databases">
        <title>The complete genome of Treponema brennaborense DSM 12168.</title>
        <authorList>
            <person name="Lucas S."/>
            <person name="Han J."/>
            <person name="Lapidus A."/>
            <person name="Bruce D."/>
            <person name="Goodwin L."/>
            <person name="Pitluck S."/>
            <person name="Peters L."/>
            <person name="Kyrpides N."/>
            <person name="Mavromatis K."/>
            <person name="Ivanova N."/>
            <person name="Mikhailova N."/>
            <person name="Pagani I."/>
            <person name="Teshima H."/>
            <person name="Detter J.C."/>
            <person name="Tapia R."/>
            <person name="Han C."/>
            <person name="Land M."/>
            <person name="Hauser L."/>
            <person name="Markowitz V."/>
            <person name="Cheng J.-F."/>
            <person name="Hugenholtz P."/>
            <person name="Woyke T."/>
            <person name="Wu D."/>
            <person name="Gronow S."/>
            <person name="Wellnitz S."/>
            <person name="Brambilla E."/>
            <person name="Klenk H.-P."/>
            <person name="Eisen J.A."/>
        </authorList>
    </citation>
    <scope>NUCLEOTIDE SEQUENCE [LARGE SCALE GENOMIC DNA]</scope>
    <source>
        <strain evidence="9">DSM 12168 / CIP 105900 / DD5/3</strain>
    </source>
</reference>
<feature type="transmembrane region" description="Helical" evidence="7">
    <location>
        <begin position="52"/>
        <end position="76"/>
    </location>
</feature>
<dbReference type="RefSeq" id="WP_013758176.1">
    <property type="nucleotide sequence ID" value="NC_015500.1"/>
</dbReference>
<evidence type="ECO:0000256" key="4">
    <source>
        <dbReference type="ARBA" id="ARBA00022692"/>
    </source>
</evidence>
<dbReference type="Pfam" id="PF01554">
    <property type="entry name" value="MatE"/>
    <property type="match status" value="2"/>
</dbReference>
<evidence type="ECO:0000256" key="3">
    <source>
        <dbReference type="ARBA" id="ARBA00022475"/>
    </source>
</evidence>
<evidence type="ECO:0000256" key="2">
    <source>
        <dbReference type="ARBA" id="ARBA00022448"/>
    </source>
</evidence>
<dbReference type="NCBIfam" id="TIGR00797">
    <property type="entry name" value="matE"/>
    <property type="match status" value="1"/>
</dbReference>
<dbReference type="EMBL" id="CP002696">
    <property type="protein sequence ID" value="AEE16467.1"/>
    <property type="molecule type" value="Genomic_DNA"/>
</dbReference>
<dbReference type="InterPro" id="IPR048279">
    <property type="entry name" value="MdtK-like"/>
</dbReference>
<proteinExistence type="predicted"/>
<dbReference type="GO" id="GO:0042910">
    <property type="term" value="F:xenobiotic transmembrane transporter activity"/>
    <property type="evidence" value="ECO:0007669"/>
    <property type="project" value="InterPro"/>
</dbReference>
<evidence type="ECO:0000256" key="6">
    <source>
        <dbReference type="ARBA" id="ARBA00023136"/>
    </source>
</evidence>
<comment type="subcellular location">
    <subcellularLocation>
        <location evidence="1">Cell membrane</location>
        <topology evidence="1">Multi-pass membrane protein</topology>
    </subcellularLocation>
</comment>
<keyword evidence="2" id="KW-0813">Transport</keyword>
<organism evidence="8 9">
    <name type="scientific">Treponema brennaborense (strain DSM 12168 / CIP 105900 / DD5/3)</name>
    <dbReference type="NCBI Taxonomy" id="906968"/>
    <lineage>
        <taxon>Bacteria</taxon>
        <taxon>Pseudomonadati</taxon>
        <taxon>Spirochaetota</taxon>
        <taxon>Spirochaetia</taxon>
        <taxon>Spirochaetales</taxon>
        <taxon>Treponemataceae</taxon>
        <taxon>Treponema</taxon>
    </lineage>
</organism>
<feature type="transmembrane region" description="Helical" evidence="7">
    <location>
        <begin position="97"/>
        <end position="120"/>
    </location>
</feature>
<keyword evidence="4 7" id="KW-0812">Transmembrane</keyword>
<feature type="transmembrane region" description="Helical" evidence="7">
    <location>
        <begin position="140"/>
        <end position="158"/>
    </location>
</feature>
<evidence type="ECO:0000313" key="9">
    <source>
        <dbReference type="Proteomes" id="UP000006546"/>
    </source>
</evidence>
<feature type="transmembrane region" description="Helical" evidence="7">
    <location>
        <begin position="201"/>
        <end position="222"/>
    </location>
</feature>
<dbReference type="PANTHER" id="PTHR43823:SF3">
    <property type="entry name" value="MULTIDRUG EXPORT PROTEIN MEPA"/>
    <property type="match status" value="1"/>
</dbReference>
<gene>
    <name evidence="8" type="ordered locus">Trebr_1033</name>
</gene>